<dbReference type="GO" id="GO:0005524">
    <property type="term" value="F:ATP binding"/>
    <property type="evidence" value="ECO:0007669"/>
    <property type="project" value="UniProtKB-UniRule"/>
</dbReference>
<accession>A0A7J6UHR8</accession>
<dbReference type="Proteomes" id="UP000553632">
    <property type="component" value="Unassembled WGS sequence"/>
</dbReference>
<feature type="compositionally biased region" description="Basic and acidic residues" evidence="4">
    <location>
        <begin position="64"/>
        <end position="77"/>
    </location>
</feature>
<evidence type="ECO:0000256" key="3">
    <source>
        <dbReference type="PROSITE-ProRule" id="PRU10141"/>
    </source>
</evidence>
<name>A0A7J6UHR8_PEROL</name>
<dbReference type="PROSITE" id="PS50011">
    <property type="entry name" value="PROTEIN_KINASE_DOM"/>
    <property type="match status" value="1"/>
</dbReference>
<keyword evidence="1 3" id="KW-0547">Nucleotide-binding</keyword>
<dbReference type="InterPro" id="IPR017441">
    <property type="entry name" value="Protein_kinase_ATP_BS"/>
</dbReference>
<dbReference type="SMART" id="SM00220">
    <property type="entry name" value="S_TKc"/>
    <property type="match status" value="1"/>
</dbReference>
<feature type="compositionally biased region" description="Polar residues" evidence="4">
    <location>
        <begin position="1"/>
        <end position="16"/>
    </location>
</feature>
<dbReference type="InterPro" id="IPR050117">
    <property type="entry name" value="MAPK"/>
</dbReference>
<dbReference type="Gene3D" id="3.30.200.20">
    <property type="entry name" value="Phosphorylase Kinase, domain 1"/>
    <property type="match status" value="1"/>
</dbReference>
<dbReference type="InterPro" id="IPR011009">
    <property type="entry name" value="Kinase-like_dom_sf"/>
</dbReference>
<dbReference type="AlphaFoldDB" id="A0A7J6UHR8"/>
<dbReference type="OMA" id="SSKPTCM"/>
<gene>
    <name evidence="6" type="primary">MPK1_2</name>
    <name evidence="6" type="ORF">FOZ63_014494</name>
</gene>
<feature type="binding site" evidence="3">
    <location>
        <position position="136"/>
    </location>
    <ligand>
        <name>ATP</name>
        <dbReference type="ChEBI" id="CHEBI:30616"/>
    </ligand>
</feature>
<comment type="caution">
    <text evidence="6">The sequence shown here is derived from an EMBL/GenBank/DDBJ whole genome shotgun (WGS) entry which is preliminary data.</text>
</comment>
<keyword evidence="6" id="KW-0808">Transferase</keyword>
<feature type="domain" description="Protein kinase" evidence="5">
    <location>
        <begin position="107"/>
        <end position="503"/>
    </location>
</feature>
<keyword evidence="7" id="KW-1185">Reference proteome</keyword>
<organism evidence="6 7">
    <name type="scientific">Perkinsus olseni</name>
    <name type="common">Perkinsus atlanticus</name>
    <dbReference type="NCBI Taxonomy" id="32597"/>
    <lineage>
        <taxon>Eukaryota</taxon>
        <taxon>Sar</taxon>
        <taxon>Alveolata</taxon>
        <taxon>Perkinsozoa</taxon>
        <taxon>Perkinsea</taxon>
        <taxon>Perkinsida</taxon>
        <taxon>Perkinsidae</taxon>
        <taxon>Perkinsus</taxon>
    </lineage>
</organism>
<evidence type="ECO:0000256" key="1">
    <source>
        <dbReference type="ARBA" id="ARBA00022741"/>
    </source>
</evidence>
<keyword evidence="2 3" id="KW-0067">ATP-binding</keyword>
<reference evidence="6 7" key="1">
    <citation type="submission" date="2020-04" db="EMBL/GenBank/DDBJ databases">
        <title>Perkinsus olseni comparative genomics.</title>
        <authorList>
            <person name="Bogema D.R."/>
        </authorList>
    </citation>
    <scope>NUCLEOTIDE SEQUENCE [LARGE SCALE GENOMIC DNA]</scope>
    <source>
        <strain evidence="6 7">ATCC PRA-207</strain>
    </source>
</reference>
<sequence>MSPTKSYKQRRSQGAPSPSVCFDSEDFASDSPNRGDGRLMRDSQRQMLQVLDDRRAASHRKQRVKEGSDGRREDRGALERAALPDQGAYIALSGDYSSKPTCMPRGFHYEGALGQGSYGCVVAATRAPDGAPVALKMFSNTSHIVQPSSSDPDWSTLRELRVLRLLPSCESIVPPLGIVRCGPGDRTLCLVSEMMGESLESYIYYVYTQSYSLHSVATASSSSSGSGGDSGEPMSPNLLSTFNHCSIRWIAQLLCALQFLHDCGVGHRDVKCANILLPLGAGRALEKAGSVHRLRVPKVKLCDFGLARPYVRQRDKSRESPRSRRRDTAPERLHRASDYGGYTQHVGTPVCLAPEVLCWSKYYSLAEADLWSLAADVIARLISGPWPCGLFSEDYGGVGYIEGSKLDDIHDQDGWILRRIASVIGRPSDRELKAICRNLPYRRVLESQYFSDLPASSSDSADSGLRELYETCCPTGYSLLRSILRWDPADRATLQDAMANEFFYTMGDEEWPVCDWKAEELQYSEEFDYEAGDSWDSVALEAEMAWEVEAWRQRKASNCHSRPRGRTRKSC</sequence>
<evidence type="ECO:0000259" key="5">
    <source>
        <dbReference type="PROSITE" id="PS50011"/>
    </source>
</evidence>
<evidence type="ECO:0000256" key="2">
    <source>
        <dbReference type="ARBA" id="ARBA00022840"/>
    </source>
</evidence>
<dbReference type="PROSITE" id="PS00108">
    <property type="entry name" value="PROTEIN_KINASE_ST"/>
    <property type="match status" value="1"/>
</dbReference>
<evidence type="ECO:0000313" key="6">
    <source>
        <dbReference type="EMBL" id="KAF4756850.1"/>
    </source>
</evidence>
<feature type="region of interest" description="Disordered" evidence="4">
    <location>
        <begin position="312"/>
        <end position="331"/>
    </location>
</feature>
<dbReference type="Gene3D" id="1.10.510.10">
    <property type="entry name" value="Transferase(Phosphotransferase) domain 1"/>
    <property type="match status" value="1"/>
</dbReference>
<evidence type="ECO:0000256" key="4">
    <source>
        <dbReference type="SAM" id="MobiDB-lite"/>
    </source>
</evidence>
<dbReference type="SUPFAM" id="SSF56112">
    <property type="entry name" value="Protein kinase-like (PK-like)"/>
    <property type="match status" value="1"/>
</dbReference>
<keyword evidence="6" id="KW-0418">Kinase</keyword>
<dbReference type="EMBL" id="JABANO010003383">
    <property type="protein sequence ID" value="KAF4756850.1"/>
    <property type="molecule type" value="Genomic_DNA"/>
</dbReference>
<dbReference type="PROSITE" id="PS00107">
    <property type="entry name" value="PROTEIN_KINASE_ATP"/>
    <property type="match status" value="1"/>
</dbReference>
<protein>
    <submittedName>
        <fullName evidence="6">Mitogen-activated protein kinase</fullName>
    </submittedName>
</protein>
<dbReference type="InterPro" id="IPR000719">
    <property type="entry name" value="Prot_kinase_dom"/>
</dbReference>
<dbReference type="Pfam" id="PF00069">
    <property type="entry name" value="Pkinase"/>
    <property type="match status" value="1"/>
</dbReference>
<feature type="compositionally biased region" description="Basic and acidic residues" evidence="4">
    <location>
        <begin position="33"/>
        <end position="44"/>
    </location>
</feature>
<dbReference type="GO" id="GO:0004672">
    <property type="term" value="F:protein kinase activity"/>
    <property type="evidence" value="ECO:0007669"/>
    <property type="project" value="InterPro"/>
</dbReference>
<feature type="region of interest" description="Disordered" evidence="4">
    <location>
        <begin position="1"/>
        <end position="77"/>
    </location>
</feature>
<dbReference type="InterPro" id="IPR008271">
    <property type="entry name" value="Ser/Thr_kinase_AS"/>
</dbReference>
<evidence type="ECO:0000313" key="7">
    <source>
        <dbReference type="Proteomes" id="UP000553632"/>
    </source>
</evidence>
<dbReference type="PANTHER" id="PTHR24055">
    <property type="entry name" value="MITOGEN-ACTIVATED PROTEIN KINASE"/>
    <property type="match status" value="1"/>
</dbReference>
<proteinExistence type="predicted"/>